<dbReference type="PROSITE" id="PS00028">
    <property type="entry name" value="ZINC_FINGER_C2H2_1"/>
    <property type="match status" value="1"/>
</dbReference>
<evidence type="ECO:0000256" key="11">
    <source>
        <dbReference type="ARBA" id="ARBA00023242"/>
    </source>
</evidence>
<evidence type="ECO:0000256" key="12">
    <source>
        <dbReference type="PROSITE-ProRule" id="PRU00042"/>
    </source>
</evidence>
<protein>
    <submittedName>
        <fullName evidence="15">Protein tiptop-like</fullName>
    </submittedName>
</protein>
<evidence type="ECO:0000256" key="5">
    <source>
        <dbReference type="ARBA" id="ARBA00022737"/>
    </source>
</evidence>
<keyword evidence="14" id="KW-1185">Reference proteome</keyword>
<evidence type="ECO:0000256" key="4">
    <source>
        <dbReference type="ARBA" id="ARBA00022723"/>
    </source>
</evidence>
<dbReference type="PANTHER" id="PTHR12487:SF7">
    <property type="entry name" value="PROTEIN TEASHIRT-RELATED"/>
    <property type="match status" value="1"/>
</dbReference>
<dbReference type="GO" id="GO:0003677">
    <property type="term" value="F:DNA binding"/>
    <property type="evidence" value="ECO:0007669"/>
    <property type="project" value="UniProtKB-KW"/>
</dbReference>
<dbReference type="Proteomes" id="UP000515180">
    <property type="component" value="Unplaced"/>
</dbReference>
<dbReference type="GO" id="GO:0008270">
    <property type="term" value="F:zinc ion binding"/>
    <property type="evidence" value="ECO:0007669"/>
    <property type="project" value="UniProtKB-KW"/>
</dbReference>
<keyword evidence="3" id="KW-0678">Repressor</keyword>
<organism evidence="14 15">
    <name type="scientific">Bombus impatiens</name>
    <name type="common">Bumblebee</name>
    <dbReference type="NCBI Taxonomy" id="132113"/>
    <lineage>
        <taxon>Eukaryota</taxon>
        <taxon>Metazoa</taxon>
        <taxon>Ecdysozoa</taxon>
        <taxon>Arthropoda</taxon>
        <taxon>Hexapoda</taxon>
        <taxon>Insecta</taxon>
        <taxon>Pterygota</taxon>
        <taxon>Neoptera</taxon>
        <taxon>Endopterygota</taxon>
        <taxon>Hymenoptera</taxon>
        <taxon>Apocrita</taxon>
        <taxon>Aculeata</taxon>
        <taxon>Apoidea</taxon>
        <taxon>Anthophila</taxon>
        <taxon>Apidae</taxon>
        <taxon>Bombus</taxon>
        <taxon>Pyrobombus</taxon>
    </lineage>
</organism>
<evidence type="ECO:0000256" key="1">
    <source>
        <dbReference type="ARBA" id="ARBA00007158"/>
    </source>
</evidence>
<comment type="similarity">
    <text evidence="1">Belongs to the teashirt C2H2-type zinc-finger protein family.</text>
</comment>
<dbReference type="GO" id="GO:0005634">
    <property type="term" value="C:nucleus"/>
    <property type="evidence" value="ECO:0007669"/>
    <property type="project" value="TreeGrafter"/>
</dbReference>
<evidence type="ECO:0000313" key="15">
    <source>
        <dbReference type="RefSeq" id="XP_033180205.1"/>
    </source>
</evidence>
<dbReference type="GeneID" id="117152453"/>
<keyword evidence="10" id="KW-0804">Transcription</keyword>
<evidence type="ECO:0000313" key="14">
    <source>
        <dbReference type="Proteomes" id="UP000515180"/>
    </source>
</evidence>
<dbReference type="PANTHER" id="PTHR12487">
    <property type="entry name" value="TEASHIRT-RELATED"/>
    <property type="match status" value="1"/>
</dbReference>
<dbReference type="RefSeq" id="XP_033180205.1">
    <property type="nucleotide sequence ID" value="XM_033324314.1"/>
</dbReference>
<evidence type="ECO:0000256" key="8">
    <source>
        <dbReference type="ARBA" id="ARBA00023015"/>
    </source>
</evidence>
<keyword evidence="2" id="KW-0217">Developmental protein</keyword>
<dbReference type="AlphaFoldDB" id="A0A6P8L858"/>
<keyword evidence="6 12" id="KW-0863">Zinc-finger</keyword>
<gene>
    <name evidence="15" type="primary">LOC117152453</name>
</gene>
<evidence type="ECO:0000256" key="2">
    <source>
        <dbReference type="ARBA" id="ARBA00022473"/>
    </source>
</evidence>
<dbReference type="GO" id="GO:0000981">
    <property type="term" value="F:DNA-binding transcription factor activity, RNA polymerase II-specific"/>
    <property type="evidence" value="ECO:0007669"/>
    <property type="project" value="TreeGrafter"/>
</dbReference>
<dbReference type="InterPro" id="IPR013087">
    <property type="entry name" value="Znf_C2H2_type"/>
</dbReference>
<dbReference type="InterPro" id="IPR027008">
    <property type="entry name" value="Teashirt_fam"/>
</dbReference>
<proteinExistence type="inferred from homology"/>
<accession>A0A6P8L858</accession>
<keyword evidence="7" id="KW-0862">Zinc</keyword>
<dbReference type="OrthoDB" id="5815793at2759"/>
<dbReference type="PROSITE" id="PS50157">
    <property type="entry name" value="ZINC_FINGER_C2H2_2"/>
    <property type="match status" value="1"/>
</dbReference>
<keyword evidence="4" id="KW-0479">Metal-binding</keyword>
<sequence>MSNHLPATLPPTETGRKLVRGQDVWLGKGAEQTRQILKCMWCGQSFRSLAEMTSHMQQTQHYTNIISQEQIRPLVVPRHPY</sequence>
<reference evidence="15" key="1">
    <citation type="submission" date="2025-08" db="UniProtKB">
        <authorList>
            <consortium name="RefSeq"/>
        </authorList>
    </citation>
    <scope>IDENTIFICATION</scope>
</reference>
<keyword evidence="8" id="KW-0805">Transcription regulation</keyword>
<keyword evidence="11" id="KW-0539">Nucleus</keyword>
<keyword evidence="5" id="KW-0677">Repeat</keyword>
<evidence type="ECO:0000256" key="7">
    <source>
        <dbReference type="ARBA" id="ARBA00022833"/>
    </source>
</evidence>
<evidence type="ECO:0000256" key="10">
    <source>
        <dbReference type="ARBA" id="ARBA00023163"/>
    </source>
</evidence>
<evidence type="ECO:0000256" key="9">
    <source>
        <dbReference type="ARBA" id="ARBA00023125"/>
    </source>
</evidence>
<feature type="domain" description="C2H2-type" evidence="13">
    <location>
        <begin position="37"/>
        <end position="61"/>
    </location>
</feature>
<keyword evidence="9" id="KW-0238">DNA-binding</keyword>
<evidence type="ECO:0000256" key="3">
    <source>
        <dbReference type="ARBA" id="ARBA00022491"/>
    </source>
</evidence>
<evidence type="ECO:0000259" key="13">
    <source>
        <dbReference type="PROSITE" id="PS50157"/>
    </source>
</evidence>
<name>A0A6P8L858_BOMIM</name>
<evidence type="ECO:0000256" key="6">
    <source>
        <dbReference type="ARBA" id="ARBA00022771"/>
    </source>
</evidence>
<dbReference type="SMART" id="SM00355">
    <property type="entry name" value="ZnF_C2H2"/>
    <property type="match status" value="1"/>
</dbReference>